<dbReference type="Proteomes" id="UP001152300">
    <property type="component" value="Unassembled WGS sequence"/>
</dbReference>
<organism evidence="2 3">
    <name type="scientific">Sclerotinia nivalis</name>
    <dbReference type="NCBI Taxonomy" id="352851"/>
    <lineage>
        <taxon>Eukaryota</taxon>
        <taxon>Fungi</taxon>
        <taxon>Dikarya</taxon>
        <taxon>Ascomycota</taxon>
        <taxon>Pezizomycotina</taxon>
        <taxon>Leotiomycetes</taxon>
        <taxon>Helotiales</taxon>
        <taxon>Sclerotiniaceae</taxon>
        <taxon>Sclerotinia</taxon>
    </lineage>
</organism>
<dbReference type="AlphaFoldDB" id="A0A9X0B070"/>
<reference evidence="2" key="1">
    <citation type="submission" date="2022-11" db="EMBL/GenBank/DDBJ databases">
        <title>Genome Resource of Sclerotinia nivalis Strain SnTB1, a Plant Pathogen Isolated from American Ginseng.</title>
        <authorList>
            <person name="Fan S."/>
        </authorList>
    </citation>
    <scope>NUCLEOTIDE SEQUENCE</scope>
    <source>
        <strain evidence="2">SnTB1</strain>
    </source>
</reference>
<evidence type="ECO:0000313" key="3">
    <source>
        <dbReference type="Proteomes" id="UP001152300"/>
    </source>
</evidence>
<evidence type="ECO:0000313" key="2">
    <source>
        <dbReference type="EMBL" id="KAJ8071858.1"/>
    </source>
</evidence>
<accession>A0A9X0B070</accession>
<name>A0A9X0B070_9HELO</name>
<proteinExistence type="predicted"/>
<protein>
    <submittedName>
        <fullName evidence="2">Uncharacterized protein</fullName>
    </submittedName>
</protein>
<comment type="caution">
    <text evidence="2">The sequence shown here is derived from an EMBL/GenBank/DDBJ whole genome shotgun (WGS) entry which is preliminary data.</text>
</comment>
<keyword evidence="3" id="KW-1185">Reference proteome</keyword>
<feature type="region of interest" description="Disordered" evidence="1">
    <location>
        <begin position="40"/>
        <end position="61"/>
    </location>
</feature>
<sequence>MMLIGKCQNWQMSKFANAPEQIFQRPSRYQNLVAFPRSVAAGHTLPGPDPSTAGKLPAENI</sequence>
<evidence type="ECO:0000256" key="1">
    <source>
        <dbReference type="SAM" id="MobiDB-lite"/>
    </source>
</evidence>
<gene>
    <name evidence="2" type="ORF">OCU04_002167</name>
</gene>
<dbReference type="EMBL" id="JAPEIS010000001">
    <property type="protein sequence ID" value="KAJ8071858.1"/>
    <property type="molecule type" value="Genomic_DNA"/>
</dbReference>